<keyword evidence="2" id="KW-1185">Reference proteome</keyword>
<proteinExistence type="predicted"/>
<comment type="caution">
    <text evidence="1">The sequence shown here is derived from an EMBL/GenBank/DDBJ whole genome shotgun (WGS) entry which is preliminary data.</text>
</comment>
<evidence type="ECO:0000313" key="2">
    <source>
        <dbReference type="Proteomes" id="UP000094669"/>
    </source>
</evidence>
<protein>
    <submittedName>
        <fullName evidence="1">Uncharacterized protein</fullName>
    </submittedName>
</protein>
<dbReference type="EMBL" id="MCRM02000041">
    <property type="protein sequence ID" value="PNV71654.1"/>
    <property type="molecule type" value="Genomic_DNA"/>
</dbReference>
<reference evidence="1" key="1">
    <citation type="submission" date="2018-01" db="EMBL/GenBank/DDBJ databases">
        <title>Genomic characterization of Leptospira inadai serogroup Lyme isolated from captured rat in Brazil and comparative analysis with human reference strain.</title>
        <authorList>
            <person name="Moreno L.Z."/>
            <person name="Loureiro A.P."/>
            <person name="Miraglia F."/>
            <person name="Kremer F.S."/>
            <person name="Eslabao M.R."/>
            <person name="Dellagostin O.A."/>
            <person name="Lilenbaum W."/>
            <person name="Moreno A.M."/>
        </authorList>
    </citation>
    <scope>NUCLEOTIDE SEQUENCE [LARGE SCALE GENOMIC DNA]</scope>
    <source>
        <strain evidence="1">M34/99</strain>
    </source>
</reference>
<sequence length="142" mass="16500">MEKFLRTIFVYPESEEKIGFLRLAGRWNCKPRILFFGPKCEGFRNGSVCAYLERFTYVLEKGAKTIFPPKLSGFSAKALRFFRESESSTKSVVHFRQSFRFERKKRTAINEENGRMKRLYDNECNKILVATGGLAQLVRALP</sequence>
<name>A0ABX4YCR7_9LEPT</name>
<evidence type="ECO:0000313" key="1">
    <source>
        <dbReference type="EMBL" id="PNV71654.1"/>
    </source>
</evidence>
<organism evidence="1 2">
    <name type="scientific">Leptospira inadai serovar Lyme</name>
    <dbReference type="NCBI Taxonomy" id="293084"/>
    <lineage>
        <taxon>Bacteria</taxon>
        <taxon>Pseudomonadati</taxon>
        <taxon>Spirochaetota</taxon>
        <taxon>Spirochaetia</taxon>
        <taxon>Leptospirales</taxon>
        <taxon>Leptospiraceae</taxon>
        <taxon>Leptospira</taxon>
    </lineage>
</organism>
<gene>
    <name evidence="1" type="ORF">BES34_021015</name>
</gene>
<dbReference type="Proteomes" id="UP000094669">
    <property type="component" value="Unassembled WGS sequence"/>
</dbReference>
<accession>A0ABX4YCR7</accession>